<dbReference type="OrthoDB" id="7783360at2"/>
<dbReference type="EMBL" id="FXTK01000003">
    <property type="protein sequence ID" value="SMO51692.1"/>
    <property type="molecule type" value="Genomic_DNA"/>
</dbReference>
<organism evidence="1 2">
    <name type="scientific">Paracoccus laeviglucosivorans</name>
    <dbReference type="NCBI Taxonomy" id="1197861"/>
    <lineage>
        <taxon>Bacteria</taxon>
        <taxon>Pseudomonadati</taxon>
        <taxon>Pseudomonadota</taxon>
        <taxon>Alphaproteobacteria</taxon>
        <taxon>Rhodobacterales</taxon>
        <taxon>Paracoccaceae</taxon>
        <taxon>Paracoccus</taxon>
    </lineage>
</organism>
<dbReference type="AlphaFoldDB" id="A0A521BWW7"/>
<gene>
    <name evidence="1" type="ORF">SAMN06265221_103190</name>
</gene>
<evidence type="ECO:0000313" key="2">
    <source>
        <dbReference type="Proteomes" id="UP000319014"/>
    </source>
</evidence>
<keyword evidence="2" id="KW-1185">Reference proteome</keyword>
<proteinExistence type="predicted"/>
<accession>A0A521BWW7</accession>
<evidence type="ECO:0000313" key="1">
    <source>
        <dbReference type="EMBL" id="SMO51692.1"/>
    </source>
</evidence>
<dbReference type="Proteomes" id="UP000319014">
    <property type="component" value="Unassembled WGS sequence"/>
</dbReference>
<name>A0A521BWW7_9RHOB</name>
<protein>
    <submittedName>
        <fullName evidence="1">Uncharacterized protein</fullName>
    </submittedName>
</protein>
<dbReference type="RefSeq" id="WP_142662054.1">
    <property type="nucleotide sequence ID" value="NZ_FXTK01000003.1"/>
</dbReference>
<reference evidence="1 2" key="1">
    <citation type="submission" date="2017-05" db="EMBL/GenBank/DDBJ databases">
        <authorList>
            <person name="Varghese N."/>
            <person name="Submissions S."/>
        </authorList>
    </citation>
    <scope>NUCLEOTIDE SEQUENCE [LARGE SCALE GENOMIC DNA]</scope>
    <source>
        <strain evidence="1 2">DSM 100094</strain>
    </source>
</reference>
<sequence>MRDNQFDEAVNGTVTNPSLGVGLNGLHDWSTAQPFLDHFKMARPWTGRQGDTFGAVSFQELQAGGYIDGSGWLLGVPEDVDGVSVVLLTELDPNATDLAGRYAMTWDGQGRINVLGGTELERIGNRIEFDFIPGWGRLVEIRVTQVEQPIRNIRVIKLDNERRYDAGNIFRIEWLDMVRNYRLVRFMDWMLTNNSQQSEWRDRPRVSDAFYTWRGAPVEVMVRLANAIGADPWFNMAHLASDGYMRSFAAYVRRYLKPGLRAHYEYSNEMWNMQFDQTQWAIERAREVWPDQGDGFVQWYAAGAVRMAQIVGQAHEDDPSGCVRIISTHTHWQGLEWAILEAPNWRAGDPMRRAPYQYFDAYAVSGYFDGGLDRDENVARVRDLLAQGSAAKARTVLCTQMLQGGWPESGRTVANLRETWDYQATIAKERGLSLIMYEGGTHIVPPAEVRADPALRHFYEQFNYSTEMAQVYAAALTEWRAAGGALFNLFVECARVADFGYWGLQRHVGDENPRWGVVELWNRENAGAADRPEGSFIGSYEISDR</sequence>